<evidence type="ECO:0000256" key="9">
    <source>
        <dbReference type="SAM" id="Phobius"/>
    </source>
</evidence>
<keyword evidence="6" id="KW-0256">Endoplasmic reticulum</keyword>
<evidence type="ECO:0000256" key="7">
    <source>
        <dbReference type="ARBA" id="ARBA00022989"/>
    </source>
</evidence>
<dbReference type="EMBL" id="JACMSC010000006">
    <property type="protein sequence ID" value="KAG6519071.1"/>
    <property type="molecule type" value="Genomic_DNA"/>
</dbReference>
<feature type="transmembrane region" description="Helical" evidence="9">
    <location>
        <begin position="441"/>
        <end position="466"/>
    </location>
</feature>
<dbReference type="GO" id="GO:0018279">
    <property type="term" value="P:protein N-linked glycosylation via asparagine"/>
    <property type="evidence" value="ECO:0007669"/>
    <property type="project" value="TreeGrafter"/>
</dbReference>
<comment type="function">
    <text evidence="1">Subunit of the oligosaccharyl transferase (OST) complex that catalyzes the initial transfer of a defined glycan (Glc(3)Man(9)GlcNAc(2) in eukaryotes) from the lipid carrier dolichol-pyrophosphate to an asparagine residue within an Asn-X-Ser/Thr consensus motif in nascent polypeptide chains, the first step in protein N-glycosylation. N-glycosylation occurs cotranslationally and the complex associates with the Sec61 complex at the channel-forming translocon complex that mediates protein translocation across the endoplasmic reticulum (ER). All subunits are required for a maximal enzyme activity.</text>
</comment>
<dbReference type="PANTHER" id="PTHR12692">
    <property type="entry name" value="DOLICHYL-DIPHOSPHOOLIGOSACCHARIDE--PROTEIN GLYCOSYLTRANSFERASE-RELATED"/>
    <property type="match status" value="1"/>
</dbReference>
<dbReference type="Proteomes" id="UP000734854">
    <property type="component" value="Unassembled WGS sequence"/>
</dbReference>
<name>A0A8J5H1N6_ZINOF</name>
<comment type="similarity">
    <text evidence="3">Belongs to the OST3/OST6 family.</text>
</comment>
<reference evidence="10 11" key="1">
    <citation type="submission" date="2020-08" db="EMBL/GenBank/DDBJ databases">
        <title>Plant Genome Project.</title>
        <authorList>
            <person name="Zhang R.-G."/>
        </authorList>
    </citation>
    <scope>NUCLEOTIDE SEQUENCE [LARGE SCALE GENOMIC DNA]</scope>
    <source>
        <tissue evidence="10">Rhizome</tissue>
    </source>
</reference>
<dbReference type="GO" id="GO:0008250">
    <property type="term" value="C:oligosaccharyltransferase complex"/>
    <property type="evidence" value="ECO:0007669"/>
    <property type="project" value="TreeGrafter"/>
</dbReference>
<evidence type="ECO:0000313" key="10">
    <source>
        <dbReference type="EMBL" id="KAG6519071.1"/>
    </source>
</evidence>
<evidence type="ECO:0000313" key="11">
    <source>
        <dbReference type="Proteomes" id="UP000734854"/>
    </source>
</evidence>
<evidence type="ECO:0000256" key="8">
    <source>
        <dbReference type="ARBA" id="ARBA00023136"/>
    </source>
</evidence>
<keyword evidence="8 9" id="KW-0472">Membrane</keyword>
<comment type="caution">
    <text evidence="10">The sequence shown here is derived from an EMBL/GenBank/DDBJ whole genome shotgun (WGS) entry which is preliminary data.</text>
</comment>
<proteinExistence type="inferred from homology"/>
<dbReference type="InterPro" id="IPR021149">
    <property type="entry name" value="OligosaccharylTrfase_OST3/OST6"/>
</dbReference>
<evidence type="ECO:0000256" key="6">
    <source>
        <dbReference type="ARBA" id="ARBA00022824"/>
    </source>
</evidence>
<evidence type="ECO:0000256" key="1">
    <source>
        <dbReference type="ARBA" id="ARBA00002791"/>
    </source>
</evidence>
<keyword evidence="7 9" id="KW-1133">Transmembrane helix</keyword>
<dbReference type="Gene3D" id="3.40.30.10">
    <property type="entry name" value="Glutaredoxin"/>
    <property type="match status" value="1"/>
</dbReference>
<keyword evidence="11" id="KW-1185">Reference proteome</keyword>
<evidence type="ECO:0000256" key="4">
    <source>
        <dbReference type="ARBA" id="ARBA00022692"/>
    </source>
</evidence>
<evidence type="ECO:0000256" key="2">
    <source>
        <dbReference type="ARBA" id="ARBA00004477"/>
    </source>
</evidence>
<evidence type="ECO:0008006" key="12">
    <source>
        <dbReference type="Google" id="ProtNLM"/>
    </source>
</evidence>
<accession>A0A8J5H1N6</accession>
<keyword evidence="4 9" id="KW-0812">Transmembrane</keyword>
<keyword evidence="5" id="KW-0732">Signal</keyword>
<feature type="transmembrane region" description="Helical" evidence="9">
    <location>
        <begin position="231"/>
        <end position="251"/>
    </location>
</feature>
<feature type="transmembrane region" description="Helical" evidence="9">
    <location>
        <begin position="200"/>
        <end position="219"/>
    </location>
</feature>
<gene>
    <name evidence="10" type="ORF">ZIOFF_022560</name>
</gene>
<protein>
    <recommendedName>
        <fullName evidence="12">Dolichyl-diphosphooligosaccharide--protein glycosyltransferase subunit 3B</fullName>
    </recommendedName>
</protein>
<feature type="transmembrane region" description="Helical" evidence="9">
    <location>
        <begin position="283"/>
        <end position="304"/>
    </location>
</feature>
<dbReference type="PANTHER" id="PTHR12692:SF0">
    <property type="entry name" value="GH11935P"/>
    <property type="match status" value="1"/>
</dbReference>
<dbReference type="AlphaFoldDB" id="A0A8J5H1N6"/>
<comment type="subcellular location">
    <subcellularLocation>
        <location evidence="2">Endoplasmic reticulum membrane</location>
        <topology evidence="2">Multi-pass membrane protein</topology>
    </subcellularLocation>
</comment>
<evidence type="ECO:0000256" key="3">
    <source>
        <dbReference type="ARBA" id="ARBA00009561"/>
    </source>
</evidence>
<organism evidence="10 11">
    <name type="scientific">Zingiber officinale</name>
    <name type="common">Ginger</name>
    <name type="synonym">Amomum zingiber</name>
    <dbReference type="NCBI Taxonomy" id="94328"/>
    <lineage>
        <taxon>Eukaryota</taxon>
        <taxon>Viridiplantae</taxon>
        <taxon>Streptophyta</taxon>
        <taxon>Embryophyta</taxon>
        <taxon>Tracheophyta</taxon>
        <taxon>Spermatophyta</taxon>
        <taxon>Magnoliopsida</taxon>
        <taxon>Liliopsida</taxon>
        <taxon>Zingiberales</taxon>
        <taxon>Zingiberaceae</taxon>
        <taxon>Zingiber</taxon>
    </lineage>
</organism>
<evidence type="ECO:0000256" key="5">
    <source>
        <dbReference type="ARBA" id="ARBA00022729"/>
    </source>
</evidence>
<sequence length="483" mass="54145">METQRRRVAEEMAISIQITAVLLLLITGGAAGRSADDLVAELKSLRSQSPSGVIHLDDRLVSSFLTSVGTPRPYSLLIFFDANQLRSKAELRLPHLHSEFSLLSASFAAHHKDDASSSRIFFCDVEFEESQQSFDLFGVSSVPHVRLVPASTRSLRDSIPMDQSEFSRGAESMAEFLESKTKISLGGAILRPPRVSLRQVLFLLAAILISAPFLIRRILDGDTLIHDQRLWMSLALFVYFFGVSGTMHNIIHNMPMVLPDRNNPDRLIFFYQGSGMQLGAEGFAIGFLYMVVGLVLAFVTHLLVRFRSISAQRGFMLVGMLLAYWAVSKIDASSDKGWLVVMNGNGLVMVSRGQRWSIHGATSRGDWLLVMVGVLNLDRRCFDCFLIATENAELMWIQLLLFYISGQIDMFLVDTTRFDEVLLLPIASECLDRMLEFVLMWLLRFHGGFLFSMSSGILGWCGLLGIRFDDDFGFFRVNCDFCG</sequence>
<dbReference type="Pfam" id="PF04756">
    <property type="entry name" value="OST3_OST6"/>
    <property type="match status" value="1"/>
</dbReference>